<comment type="caution">
    <text evidence="3">The sequence shown here is derived from an EMBL/GenBank/DDBJ whole genome shotgun (WGS) entry which is preliminary data.</text>
</comment>
<dbReference type="PANTHER" id="PTHR34961">
    <property type="entry name" value="TRANSMEMBRANE PROTEIN"/>
    <property type="match status" value="1"/>
</dbReference>
<sequence>MSSLSILLLFLLCFSMHACNDRCLKETSKQDHLFTKEVDQAQFHKVPIQLGLGHDDLQTQGQEQVRNDGRKIHENQHDENSMKQEESKPFLKEEASKGATLGNKITKTSPNDLQWQAKTEGPKSSQGRSMLGYSSTHNTGEAVEYKENDVVEDIVVTDYAQPHRKPPIHNEKH</sequence>
<feature type="chain" id="PRO_5022744898" evidence="2">
    <location>
        <begin position="19"/>
        <end position="173"/>
    </location>
</feature>
<evidence type="ECO:0000313" key="4">
    <source>
        <dbReference type="Proteomes" id="UP000323000"/>
    </source>
</evidence>
<dbReference type="EMBL" id="VAHF01000011">
    <property type="protein sequence ID" value="TXG51130.1"/>
    <property type="molecule type" value="Genomic_DNA"/>
</dbReference>
<feature type="signal peptide" evidence="2">
    <location>
        <begin position="1"/>
        <end position="18"/>
    </location>
</feature>
<protein>
    <submittedName>
        <fullName evidence="3">Uncharacterized protein</fullName>
    </submittedName>
</protein>
<reference evidence="4" key="1">
    <citation type="journal article" date="2019" name="Gigascience">
        <title>De novo genome assembly of the endangered Acer yangbiense, a plant species with extremely small populations endemic to Yunnan Province, China.</title>
        <authorList>
            <person name="Yang J."/>
            <person name="Wariss H.M."/>
            <person name="Tao L."/>
            <person name="Zhang R."/>
            <person name="Yun Q."/>
            <person name="Hollingsworth P."/>
            <person name="Dao Z."/>
            <person name="Luo G."/>
            <person name="Guo H."/>
            <person name="Ma Y."/>
            <person name="Sun W."/>
        </authorList>
    </citation>
    <scope>NUCLEOTIDE SEQUENCE [LARGE SCALE GENOMIC DNA]</scope>
    <source>
        <strain evidence="4">cv. Malutang</strain>
    </source>
</reference>
<feature type="compositionally biased region" description="Polar residues" evidence="1">
    <location>
        <begin position="103"/>
        <end position="139"/>
    </location>
</feature>
<dbReference type="Proteomes" id="UP000323000">
    <property type="component" value="Chromosome 11"/>
</dbReference>
<evidence type="ECO:0000313" key="3">
    <source>
        <dbReference type="EMBL" id="TXG51130.1"/>
    </source>
</evidence>
<dbReference type="PANTHER" id="PTHR34961:SF7">
    <property type="entry name" value="TRANSMEMBRANE PROTEIN"/>
    <property type="match status" value="1"/>
</dbReference>
<feature type="region of interest" description="Disordered" evidence="1">
    <location>
        <begin position="69"/>
        <end position="148"/>
    </location>
</feature>
<evidence type="ECO:0000256" key="1">
    <source>
        <dbReference type="SAM" id="MobiDB-lite"/>
    </source>
</evidence>
<keyword evidence="2" id="KW-0732">Signal</keyword>
<dbReference type="AlphaFoldDB" id="A0A5C7H2F1"/>
<evidence type="ECO:0000256" key="2">
    <source>
        <dbReference type="SAM" id="SignalP"/>
    </source>
</evidence>
<dbReference type="OrthoDB" id="1911637at2759"/>
<name>A0A5C7H2F1_9ROSI</name>
<organism evidence="3 4">
    <name type="scientific">Acer yangbiense</name>
    <dbReference type="NCBI Taxonomy" id="1000413"/>
    <lineage>
        <taxon>Eukaryota</taxon>
        <taxon>Viridiplantae</taxon>
        <taxon>Streptophyta</taxon>
        <taxon>Embryophyta</taxon>
        <taxon>Tracheophyta</taxon>
        <taxon>Spermatophyta</taxon>
        <taxon>Magnoliopsida</taxon>
        <taxon>eudicotyledons</taxon>
        <taxon>Gunneridae</taxon>
        <taxon>Pentapetalae</taxon>
        <taxon>rosids</taxon>
        <taxon>malvids</taxon>
        <taxon>Sapindales</taxon>
        <taxon>Sapindaceae</taxon>
        <taxon>Hippocastanoideae</taxon>
        <taxon>Acereae</taxon>
        <taxon>Acer</taxon>
    </lineage>
</organism>
<proteinExistence type="predicted"/>
<feature type="compositionally biased region" description="Basic and acidic residues" evidence="1">
    <location>
        <begin position="69"/>
        <end position="96"/>
    </location>
</feature>
<accession>A0A5C7H2F1</accession>
<keyword evidence="4" id="KW-1185">Reference proteome</keyword>
<gene>
    <name evidence="3" type="ORF">EZV62_023654</name>
</gene>
<dbReference type="InterPro" id="IPR053313">
    <property type="entry name" value="RGF"/>
</dbReference>